<keyword evidence="3" id="KW-0813">Transport</keyword>
<dbReference type="AlphaFoldDB" id="A0A9D1ZPJ9"/>
<evidence type="ECO:0000256" key="5">
    <source>
        <dbReference type="ARBA" id="ARBA00022692"/>
    </source>
</evidence>
<dbReference type="GO" id="GO:1903785">
    <property type="term" value="P:L-valine transmembrane transport"/>
    <property type="evidence" value="ECO:0007669"/>
    <property type="project" value="TreeGrafter"/>
</dbReference>
<evidence type="ECO:0000256" key="3">
    <source>
        <dbReference type="ARBA" id="ARBA00022448"/>
    </source>
</evidence>
<evidence type="ECO:0000313" key="11">
    <source>
        <dbReference type="Proteomes" id="UP000824134"/>
    </source>
</evidence>
<feature type="transmembrane region" description="Helical" evidence="9">
    <location>
        <begin position="53"/>
        <end position="81"/>
    </location>
</feature>
<reference evidence="10" key="1">
    <citation type="journal article" date="2021" name="PeerJ">
        <title>Extensive microbial diversity within the chicken gut microbiome revealed by metagenomics and culture.</title>
        <authorList>
            <person name="Gilroy R."/>
            <person name="Ravi A."/>
            <person name="Getino M."/>
            <person name="Pursley I."/>
            <person name="Horton D.L."/>
            <person name="Alikhan N.F."/>
            <person name="Baker D."/>
            <person name="Gharbi K."/>
            <person name="Hall N."/>
            <person name="Watson M."/>
            <person name="Adriaenssens E.M."/>
            <person name="Foster-Nyarko E."/>
            <person name="Jarju S."/>
            <person name="Secka A."/>
            <person name="Antonio M."/>
            <person name="Oren A."/>
            <person name="Chaudhuri R.R."/>
            <person name="La Ragione R."/>
            <person name="Hildebrand F."/>
            <person name="Pallen M.J."/>
        </authorList>
    </citation>
    <scope>NUCLEOTIDE SEQUENCE</scope>
    <source>
        <strain evidence="10">ChiHjej12B11-9195</strain>
    </source>
</reference>
<keyword evidence="7 9" id="KW-0472">Membrane</keyword>
<proteinExistence type="inferred from homology"/>
<feature type="compositionally biased region" description="Polar residues" evidence="8">
    <location>
        <begin position="1"/>
        <end position="18"/>
    </location>
</feature>
<keyword evidence="6 9" id="KW-1133">Transmembrane helix</keyword>
<feature type="transmembrane region" description="Helical" evidence="9">
    <location>
        <begin position="231"/>
        <end position="257"/>
    </location>
</feature>
<evidence type="ECO:0000256" key="9">
    <source>
        <dbReference type="SAM" id="Phobius"/>
    </source>
</evidence>
<evidence type="ECO:0000256" key="6">
    <source>
        <dbReference type="ARBA" id="ARBA00022989"/>
    </source>
</evidence>
<dbReference type="Proteomes" id="UP000824134">
    <property type="component" value="Unassembled WGS sequence"/>
</dbReference>
<feature type="region of interest" description="Disordered" evidence="8">
    <location>
        <begin position="1"/>
        <end position="28"/>
    </location>
</feature>
<evidence type="ECO:0000256" key="4">
    <source>
        <dbReference type="ARBA" id="ARBA00022475"/>
    </source>
</evidence>
<comment type="caution">
    <text evidence="10">The sequence shown here is derived from an EMBL/GenBank/DDBJ whole genome shotgun (WGS) entry which is preliminary data.</text>
</comment>
<comment type="subcellular location">
    <subcellularLocation>
        <location evidence="1">Cell membrane</location>
        <topology evidence="1">Multi-pass membrane protein</topology>
    </subcellularLocation>
</comment>
<dbReference type="PANTHER" id="PTHR34979">
    <property type="entry name" value="INNER MEMBRANE PROTEIN YGAZ"/>
    <property type="match status" value="1"/>
</dbReference>
<reference evidence="10" key="2">
    <citation type="submission" date="2021-04" db="EMBL/GenBank/DDBJ databases">
        <authorList>
            <person name="Gilroy R."/>
        </authorList>
    </citation>
    <scope>NUCLEOTIDE SEQUENCE</scope>
    <source>
        <strain evidence="10">ChiHjej12B11-9195</strain>
    </source>
</reference>
<accession>A0A9D1ZPJ9</accession>
<name>A0A9D1ZPJ9_9MICC</name>
<dbReference type="InterPro" id="IPR011606">
    <property type="entry name" value="Brnchd-chn_aa_trnsp_permease"/>
</dbReference>
<keyword evidence="5 9" id="KW-0812">Transmembrane</keyword>
<feature type="transmembrane region" description="Helical" evidence="9">
    <location>
        <begin position="87"/>
        <end position="112"/>
    </location>
</feature>
<dbReference type="Pfam" id="PF03591">
    <property type="entry name" value="AzlC"/>
    <property type="match status" value="1"/>
</dbReference>
<organism evidence="10 11">
    <name type="scientific">Candidatus Rothia avicola</name>
    <dbReference type="NCBI Taxonomy" id="2840478"/>
    <lineage>
        <taxon>Bacteria</taxon>
        <taxon>Bacillati</taxon>
        <taxon>Actinomycetota</taxon>
        <taxon>Actinomycetes</taxon>
        <taxon>Micrococcales</taxon>
        <taxon>Micrococcaceae</taxon>
        <taxon>Rothia</taxon>
    </lineage>
</organism>
<dbReference type="EMBL" id="DXCN01000001">
    <property type="protein sequence ID" value="HIY94056.1"/>
    <property type="molecule type" value="Genomic_DNA"/>
</dbReference>
<feature type="transmembrane region" description="Helical" evidence="9">
    <location>
        <begin position="173"/>
        <end position="194"/>
    </location>
</feature>
<dbReference type="PANTHER" id="PTHR34979:SF1">
    <property type="entry name" value="INNER MEMBRANE PROTEIN YGAZ"/>
    <property type="match status" value="1"/>
</dbReference>
<evidence type="ECO:0000256" key="2">
    <source>
        <dbReference type="ARBA" id="ARBA00010735"/>
    </source>
</evidence>
<comment type="similarity">
    <text evidence="2">Belongs to the AzlC family.</text>
</comment>
<protein>
    <submittedName>
        <fullName evidence="10">AzlC family ABC transporter permease</fullName>
    </submittedName>
</protein>
<evidence type="ECO:0000313" key="10">
    <source>
        <dbReference type="EMBL" id="HIY94056.1"/>
    </source>
</evidence>
<evidence type="ECO:0000256" key="1">
    <source>
        <dbReference type="ARBA" id="ARBA00004651"/>
    </source>
</evidence>
<sequence length="275" mass="28613">MHHTSPDTGQLSAPSTPANLPGPASGATASAPITGEHISQLPGESGFKEGLRVAGVLCVGFVVMGMGLGVLVASVGLPWWVAPALSAIVFAGSVEFLLVGMLATAAPLSLIASTTLLMNARHLVYGISYPLQNIKGNLAKALAVYMLCDEAYALNTAPGSQNFRSSRIMTVSVVLWLSWWGGSTLGVILGATFLSHLEGVDFVMTGMFLVLSIDAYRAVKDRITASLAVAASLTAIVLAPHSMLLVSLLALVVLLIIRHLTTQRATTPAKEAPRA</sequence>
<dbReference type="GO" id="GO:0005886">
    <property type="term" value="C:plasma membrane"/>
    <property type="evidence" value="ECO:0007669"/>
    <property type="project" value="UniProtKB-SubCell"/>
</dbReference>
<keyword evidence="4" id="KW-1003">Cell membrane</keyword>
<evidence type="ECO:0000256" key="8">
    <source>
        <dbReference type="SAM" id="MobiDB-lite"/>
    </source>
</evidence>
<gene>
    <name evidence="10" type="ORF">H9821_00085</name>
</gene>
<evidence type="ECO:0000256" key="7">
    <source>
        <dbReference type="ARBA" id="ARBA00023136"/>
    </source>
</evidence>